<dbReference type="Gene3D" id="1.10.287.1080">
    <property type="entry name" value="MazG-like"/>
    <property type="match status" value="1"/>
</dbReference>
<protein>
    <submittedName>
        <fullName evidence="2">NTP-PPase_u3 domain containing protein</fullName>
    </submittedName>
</protein>
<reference evidence="2" key="1">
    <citation type="submission" date="2020-05" db="EMBL/GenBank/DDBJ databases">
        <authorList>
            <person name="Chiriac C."/>
            <person name="Salcher M."/>
            <person name="Ghai R."/>
            <person name="Kavagutti S V."/>
        </authorList>
    </citation>
    <scope>NUCLEOTIDE SEQUENCE</scope>
</reference>
<evidence type="ECO:0000259" key="1">
    <source>
        <dbReference type="Pfam" id="PF03819"/>
    </source>
</evidence>
<dbReference type="InterPro" id="IPR004518">
    <property type="entry name" value="MazG-like_dom"/>
</dbReference>
<dbReference type="CDD" id="cd11540">
    <property type="entry name" value="NTP-PPase_u3"/>
    <property type="match status" value="1"/>
</dbReference>
<dbReference type="EMBL" id="LR798256">
    <property type="protein sequence ID" value="CAB5217903.1"/>
    <property type="molecule type" value="Genomic_DNA"/>
</dbReference>
<accession>A0A6J7WRD5</accession>
<organism evidence="2">
    <name type="scientific">uncultured Caudovirales phage</name>
    <dbReference type="NCBI Taxonomy" id="2100421"/>
    <lineage>
        <taxon>Viruses</taxon>
        <taxon>Duplodnaviria</taxon>
        <taxon>Heunggongvirae</taxon>
        <taxon>Uroviricota</taxon>
        <taxon>Caudoviricetes</taxon>
        <taxon>Peduoviridae</taxon>
        <taxon>Maltschvirus</taxon>
        <taxon>Maltschvirus maltsch</taxon>
    </lineage>
</organism>
<feature type="domain" description="NTP pyrophosphohydrolase MazG-like" evidence="1">
    <location>
        <begin position="27"/>
        <end position="82"/>
    </location>
</feature>
<name>A0A6J7WRD5_9CAUD</name>
<evidence type="ECO:0000313" key="2">
    <source>
        <dbReference type="EMBL" id="CAB5217903.1"/>
    </source>
</evidence>
<dbReference type="SUPFAM" id="SSF101386">
    <property type="entry name" value="all-alpha NTP pyrophosphatases"/>
    <property type="match status" value="1"/>
</dbReference>
<dbReference type="Pfam" id="PF03819">
    <property type="entry name" value="MazG"/>
    <property type="match status" value="1"/>
</dbReference>
<gene>
    <name evidence="2" type="ORF">UFOVP207_42</name>
</gene>
<sequence>MKTKILDWAEPKGLLNPDFAPKQFIKLSEEVGELANAILKENKEEQKDALGDIRIVVRILANQLGFDIDDCEESAYQVIKNRKGVTKNGTFIKD</sequence>
<proteinExistence type="predicted"/>